<evidence type="ECO:0000313" key="3">
    <source>
        <dbReference type="Proteomes" id="UP000799750"/>
    </source>
</evidence>
<keyword evidence="3" id="KW-1185">Reference proteome</keyword>
<evidence type="ECO:0000256" key="1">
    <source>
        <dbReference type="SAM" id="MobiDB-lite"/>
    </source>
</evidence>
<feature type="region of interest" description="Disordered" evidence="1">
    <location>
        <begin position="63"/>
        <end position="87"/>
    </location>
</feature>
<dbReference type="AlphaFoldDB" id="A0A6A6R2F0"/>
<dbReference type="EMBL" id="MU004186">
    <property type="protein sequence ID" value="KAF2498013.1"/>
    <property type="molecule type" value="Genomic_DNA"/>
</dbReference>
<sequence>MTAMSTHRYYPSPSSSSVDRMSLDFIAPGAPTTQSFANPATANAQPPSWSSVNVSSLSIRMDYNSGPGRVDSHRGSPEEHDDCDTNGGNQVVVYAAPKQAYSPDEKLVVMYLYIMQERPWKEAVQLYNRWKRVQSRGSTAKICLRTEGGLQSEAYRLEKSWGMTKTREDRDAGRRNRGNRSIFMSKVRDMHRQDLYDSLEMIFGPPKDVAIDRYGYRR</sequence>
<proteinExistence type="predicted"/>
<protein>
    <submittedName>
        <fullName evidence="2">Uncharacterized protein</fullName>
    </submittedName>
</protein>
<name>A0A6A6R2F0_9PEZI</name>
<accession>A0A6A6R2F0</accession>
<dbReference type="OrthoDB" id="10595424at2759"/>
<dbReference type="Proteomes" id="UP000799750">
    <property type="component" value="Unassembled WGS sequence"/>
</dbReference>
<gene>
    <name evidence="2" type="ORF">BU16DRAFT_537589</name>
</gene>
<reference evidence="2" key="1">
    <citation type="journal article" date="2020" name="Stud. Mycol.">
        <title>101 Dothideomycetes genomes: a test case for predicting lifestyles and emergence of pathogens.</title>
        <authorList>
            <person name="Haridas S."/>
            <person name="Albert R."/>
            <person name="Binder M."/>
            <person name="Bloem J."/>
            <person name="Labutti K."/>
            <person name="Salamov A."/>
            <person name="Andreopoulos B."/>
            <person name="Baker S."/>
            <person name="Barry K."/>
            <person name="Bills G."/>
            <person name="Bluhm B."/>
            <person name="Cannon C."/>
            <person name="Castanera R."/>
            <person name="Culley D."/>
            <person name="Daum C."/>
            <person name="Ezra D."/>
            <person name="Gonzalez J."/>
            <person name="Henrissat B."/>
            <person name="Kuo A."/>
            <person name="Liang C."/>
            <person name="Lipzen A."/>
            <person name="Lutzoni F."/>
            <person name="Magnuson J."/>
            <person name="Mondo S."/>
            <person name="Nolan M."/>
            <person name="Ohm R."/>
            <person name="Pangilinan J."/>
            <person name="Park H.-J."/>
            <person name="Ramirez L."/>
            <person name="Alfaro M."/>
            <person name="Sun H."/>
            <person name="Tritt A."/>
            <person name="Yoshinaga Y."/>
            <person name="Zwiers L.-H."/>
            <person name="Turgeon B."/>
            <person name="Goodwin S."/>
            <person name="Spatafora J."/>
            <person name="Crous P."/>
            <person name="Grigoriev I."/>
        </authorList>
    </citation>
    <scope>NUCLEOTIDE SEQUENCE</scope>
    <source>
        <strain evidence="2">CBS 269.34</strain>
    </source>
</reference>
<organism evidence="2 3">
    <name type="scientific">Lophium mytilinum</name>
    <dbReference type="NCBI Taxonomy" id="390894"/>
    <lineage>
        <taxon>Eukaryota</taxon>
        <taxon>Fungi</taxon>
        <taxon>Dikarya</taxon>
        <taxon>Ascomycota</taxon>
        <taxon>Pezizomycotina</taxon>
        <taxon>Dothideomycetes</taxon>
        <taxon>Pleosporomycetidae</taxon>
        <taxon>Mytilinidiales</taxon>
        <taxon>Mytilinidiaceae</taxon>
        <taxon>Lophium</taxon>
    </lineage>
</organism>
<evidence type="ECO:0000313" key="2">
    <source>
        <dbReference type="EMBL" id="KAF2498013.1"/>
    </source>
</evidence>